<accession>A0ABT8DXK2</accession>
<sequence length="170" mass="17631">MRRRGLLKLGLGATVLLGLAGGGLALLKPGLGKDGHLSAESRALLGAVALALMDGLWPADALAREADLARYLDRLDGSIAGLPAALRGDLSQLLSLLGSSGGRLALSGLAADWSRVPTTELQAALDAMRVSGSDTRQQVYRALRDLGCLVFFAEPAHARLAGYPGPREIP</sequence>
<proteinExistence type="predicted"/>
<evidence type="ECO:0000313" key="1">
    <source>
        <dbReference type="EMBL" id="MDN3922243.1"/>
    </source>
</evidence>
<dbReference type="EMBL" id="JAUHHC010000005">
    <property type="protein sequence ID" value="MDN3922243.1"/>
    <property type="molecule type" value="Genomic_DNA"/>
</dbReference>
<gene>
    <name evidence="1" type="ORF">QWJ38_18285</name>
</gene>
<reference evidence="1 2" key="1">
    <citation type="submission" date="2023-06" db="EMBL/GenBank/DDBJ databases">
        <title>Pelomonas sp. PFR6 16S ribosomal RNA gene Genome sequencing and assembly.</title>
        <authorList>
            <person name="Woo H."/>
        </authorList>
    </citation>
    <scope>NUCLEOTIDE SEQUENCE [LARGE SCALE GENOMIC DNA]</scope>
    <source>
        <strain evidence="1 2">PFR6</strain>
    </source>
</reference>
<keyword evidence="2" id="KW-1185">Reference proteome</keyword>
<dbReference type="Proteomes" id="UP001228044">
    <property type="component" value="Unassembled WGS sequence"/>
</dbReference>
<protein>
    <submittedName>
        <fullName evidence="1">Uncharacterized protein</fullName>
    </submittedName>
</protein>
<evidence type="ECO:0000313" key="2">
    <source>
        <dbReference type="Proteomes" id="UP001228044"/>
    </source>
</evidence>
<dbReference type="RefSeq" id="WP_290360555.1">
    <property type="nucleotide sequence ID" value="NZ_JAUHHC010000005.1"/>
</dbReference>
<comment type="caution">
    <text evidence="1">The sequence shown here is derived from an EMBL/GenBank/DDBJ whole genome shotgun (WGS) entry which is preliminary data.</text>
</comment>
<organism evidence="1 2">
    <name type="scientific">Roseateles violae</name>
    <dbReference type="NCBI Taxonomy" id="3058042"/>
    <lineage>
        <taxon>Bacteria</taxon>
        <taxon>Pseudomonadati</taxon>
        <taxon>Pseudomonadota</taxon>
        <taxon>Betaproteobacteria</taxon>
        <taxon>Burkholderiales</taxon>
        <taxon>Sphaerotilaceae</taxon>
        <taxon>Roseateles</taxon>
    </lineage>
</organism>
<name>A0ABT8DXK2_9BURK</name>